<sequence>MSEDIYDMRIKLFQYGEEKFLVEKGNTFMTLCSKQVNNKCLSCACVQDNNSVLHFELNKIIKTFETRKMIQKRMVYCKCSYLHRLRLIGLSNSSWDRFFDSIPPHSAINQTDAQNLPSLERWWLAAGGWF</sequence>
<dbReference type="AlphaFoldDB" id="A0A0V0U5T1"/>
<reference evidence="1 2" key="1">
    <citation type="submission" date="2015-01" db="EMBL/GenBank/DDBJ databases">
        <title>Evolution of Trichinella species and genotypes.</title>
        <authorList>
            <person name="Korhonen P.K."/>
            <person name="Edoardo P."/>
            <person name="Giuseppe L.R."/>
            <person name="Gasser R.B."/>
        </authorList>
    </citation>
    <scope>NUCLEOTIDE SEQUENCE [LARGE SCALE GENOMIC DNA]</scope>
    <source>
        <strain evidence="1">ISS417</strain>
    </source>
</reference>
<accession>A0A0V0U5T1</accession>
<evidence type="ECO:0000313" key="2">
    <source>
        <dbReference type="Proteomes" id="UP000055048"/>
    </source>
</evidence>
<dbReference type="EMBL" id="JYDJ01000055">
    <property type="protein sequence ID" value="KRX46588.1"/>
    <property type="molecule type" value="Genomic_DNA"/>
</dbReference>
<proteinExistence type="predicted"/>
<dbReference type="Proteomes" id="UP000055048">
    <property type="component" value="Unassembled WGS sequence"/>
</dbReference>
<evidence type="ECO:0000313" key="1">
    <source>
        <dbReference type="EMBL" id="KRX46588.1"/>
    </source>
</evidence>
<dbReference type="OrthoDB" id="10471843at2759"/>
<organism evidence="1 2">
    <name type="scientific">Trichinella murrelli</name>
    <dbReference type="NCBI Taxonomy" id="144512"/>
    <lineage>
        <taxon>Eukaryota</taxon>
        <taxon>Metazoa</taxon>
        <taxon>Ecdysozoa</taxon>
        <taxon>Nematoda</taxon>
        <taxon>Enoplea</taxon>
        <taxon>Dorylaimia</taxon>
        <taxon>Trichinellida</taxon>
        <taxon>Trichinellidae</taxon>
        <taxon>Trichinella</taxon>
    </lineage>
</organism>
<protein>
    <submittedName>
        <fullName evidence="1">Uncharacterized protein</fullName>
    </submittedName>
</protein>
<keyword evidence="2" id="KW-1185">Reference proteome</keyword>
<comment type="caution">
    <text evidence="1">The sequence shown here is derived from an EMBL/GenBank/DDBJ whole genome shotgun (WGS) entry which is preliminary data.</text>
</comment>
<name>A0A0V0U5T1_9BILA</name>
<gene>
    <name evidence="1" type="ORF">T05_4003</name>
</gene>